<name>A0A8H7BUV2_9FUNG</name>
<dbReference type="PANTHER" id="PTHR36124">
    <property type="match status" value="1"/>
</dbReference>
<evidence type="ECO:0000313" key="3">
    <source>
        <dbReference type="Proteomes" id="UP000605846"/>
    </source>
</evidence>
<dbReference type="OrthoDB" id="545169at2759"/>
<keyword evidence="1" id="KW-0472">Membrane</keyword>
<dbReference type="EMBL" id="JABAYA010000027">
    <property type="protein sequence ID" value="KAF7729233.1"/>
    <property type="molecule type" value="Genomic_DNA"/>
</dbReference>
<keyword evidence="3" id="KW-1185">Reference proteome</keyword>
<dbReference type="InterPro" id="IPR046366">
    <property type="entry name" value="MPAB"/>
</dbReference>
<keyword evidence="1" id="KW-1133">Transmembrane helix</keyword>
<evidence type="ECO:0000313" key="2">
    <source>
        <dbReference type="EMBL" id="KAF7729233.1"/>
    </source>
</evidence>
<comment type="caution">
    <text evidence="2">The sequence shown here is derived from an EMBL/GenBank/DDBJ whole genome shotgun (WGS) entry which is preliminary data.</text>
</comment>
<protein>
    <recommendedName>
        <fullName evidence="4">ER-bound oxygenase mpaB/mpaB'/Rubber oxygenase catalytic domain-containing protein</fullName>
    </recommendedName>
</protein>
<gene>
    <name evidence="2" type="ORF">EC973_004763</name>
</gene>
<proteinExistence type="predicted"/>
<keyword evidence="1" id="KW-0812">Transmembrane</keyword>
<dbReference type="Proteomes" id="UP000605846">
    <property type="component" value="Unassembled WGS sequence"/>
</dbReference>
<dbReference type="PANTHER" id="PTHR36124:SF1">
    <property type="entry name" value="ER-BOUND OXYGENASE MPAB_MPAB'_RUBBER OXYGENASE CATALYTIC DOMAIN-CONTAINING PROTEIN"/>
    <property type="match status" value="1"/>
</dbReference>
<dbReference type="GO" id="GO:0016491">
    <property type="term" value="F:oxidoreductase activity"/>
    <property type="evidence" value="ECO:0007669"/>
    <property type="project" value="InterPro"/>
</dbReference>
<evidence type="ECO:0008006" key="4">
    <source>
        <dbReference type="Google" id="ProtNLM"/>
    </source>
</evidence>
<reference evidence="2" key="1">
    <citation type="submission" date="2020-01" db="EMBL/GenBank/DDBJ databases">
        <title>Genome Sequencing of Three Apophysomyces-Like Fungal Strains Confirms a Novel Fungal Genus in the Mucoromycota with divergent Burkholderia-like Endosymbiotic Bacteria.</title>
        <authorList>
            <person name="Stajich J.E."/>
            <person name="Macias A.M."/>
            <person name="Carter-House D."/>
            <person name="Lovett B."/>
            <person name="Kasson L.R."/>
            <person name="Berry K."/>
            <person name="Grigoriev I."/>
            <person name="Chang Y."/>
            <person name="Spatafora J."/>
            <person name="Kasson M.T."/>
        </authorList>
    </citation>
    <scope>NUCLEOTIDE SEQUENCE</scope>
    <source>
        <strain evidence="2">NRRL A-21654</strain>
    </source>
</reference>
<feature type="transmembrane region" description="Helical" evidence="1">
    <location>
        <begin position="16"/>
        <end position="35"/>
    </location>
</feature>
<dbReference type="AlphaFoldDB" id="A0A8H7BUV2"/>
<sequence length="364" mass="42911">MTLFNPLVWLFSGRNGLSTLVAVCAIFYVSLVRYYRFRWVNSLRLKYPDPNVVLKDKKLALEIYSHTFRREFPSLARESLEFALFKTFVLPTVSKLLVSTGEFRRAARRRAEDTELILSELIDAYPRMANYSRYASEDITPEEAEKQHARADQSLARLNELHGKYPILNGDYLYTLALFLSEPIRWINTYEWRQLDIREINAIFHVWHDIGVGMKIQDVPDTKEELLRFKEEYAKEHRKYHPANWQCAKPTIELLLERVPKPLHPIVYRTLPCLLEKEDILAFGIDPPSRITQTAFNIMVMLRAKFIRYLCLPRRDFLIRTPFHPDKNGKYVPLYHLYKPVYADGYRIAELGPEKFLPKCPVTH</sequence>
<organism evidence="2 3">
    <name type="scientific">Apophysomyces ossiformis</name>
    <dbReference type="NCBI Taxonomy" id="679940"/>
    <lineage>
        <taxon>Eukaryota</taxon>
        <taxon>Fungi</taxon>
        <taxon>Fungi incertae sedis</taxon>
        <taxon>Mucoromycota</taxon>
        <taxon>Mucoromycotina</taxon>
        <taxon>Mucoromycetes</taxon>
        <taxon>Mucorales</taxon>
        <taxon>Mucorineae</taxon>
        <taxon>Mucoraceae</taxon>
        <taxon>Apophysomyces</taxon>
    </lineage>
</organism>
<accession>A0A8H7BUV2</accession>
<evidence type="ECO:0000256" key="1">
    <source>
        <dbReference type="SAM" id="Phobius"/>
    </source>
</evidence>